<comment type="caution">
    <text evidence="2">The sequence shown here is derived from an EMBL/GenBank/DDBJ whole genome shotgun (WGS) entry which is preliminary data.</text>
</comment>
<evidence type="ECO:0000313" key="3">
    <source>
        <dbReference type="Proteomes" id="UP000177652"/>
    </source>
</evidence>
<evidence type="ECO:0000313" key="2">
    <source>
        <dbReference type="EMBL" id="OGG65774.1"/>
    </source>
</evidence>
<dbReference type="Proteomes" id="UP000177652">
    <property type="component" value="Unassembled WGS sequence"/>
</dbReference>
<feature type="transmembrane region" description="Helical" evidence="1">
    <location>
        <begin position="6"/>
        <end position="27"/>
    </location>
</feature>
<sequence>MTLSRFLGISLRILLLAIVVVMAIAWVTGDPRFDLNIGNLGVHANSAGPASVPAKRSDPACLQTEAGMKMLAKPAAHAIRVRNPNTGKCTWEY</sequence>
<gene>
    <name evidence="2" type="ORF">A3D71_04495</name>
</gene>
<name>A0A1F6DWG8_9BACT</name>
<evidence type="ECO:0000256" key="1">
    <source>
        <dbReference type="SAM" id="Phobius"/>
    </source>
</evidence>
<proteinExistence type="predicted"/>
<accession>A0A1F6DWG8</accession>
<keyword evidence="1" id="KW-1133">Transmembrane helix</keyword>
<protein>
    <submittedName>
        <fullName evidence="2">Uncharacterized protein</fullName>
    </submittedName>
</protein>
<keyword evidence="1" id="KW-0812">Transmembrane</keyword>
<dbReference type="AlphaFoldDB" id="A0A1F6DWG8"/>
<organism evidence="2 3">
    <name type="scientific">Candidatus Kaiserbacteria bacterium RIFCSPHIGHO2_02_FULL_55_20</name>
    <dbReference type="NCBI Taxonomy" id="1798497"/>
    <lineage>
        <taxon>Bacteria</taxon>
        <taxon>Candidatus Kaiseribacteriota</taxon>
    </lineage>
</organism>
<keyword evidence="1" id="KW-0472">Membrane</keyword>
<dbReference type="EMBL" id="MFLK01000031">
    <property type="protein sequence ID" value="OGG65774.1"/>
    <property type="molecule type" value="Genomic_DNA"/>
</dbReference>
<dbReference type="STRING" id="1798497.A3D71_04495"/>
<reference evidence="2 3" key="1">
    <citation type="journal article" date="2016" name="Nat. Commun.">
        <title>Thousands of microbial genomes shed light on interconnected biogeochemical processes in an aquifer system.</title>
        <authorList>
            <person name="Anantharaman K."/>
            <person name="Brown C.T."/>
            <person name="Hug L.A."/>
            <person name="Sharon I."/>
            <person name="Castelle C.J."/>
            <person name="Probst A.J."/>
            <person name="Thomas B.C."/>
            <person name="Singh A."/>
            <person name="Wilkins M.J."/>
            <person name="Karaoz U."/>
            <person name="Brodie E.L."/>
            <person name="Williams K.H."/>
            <person name="Hubbard S.S."/>
            <person name="Banfield J.F."/>
        </authorList>
    </citation>
    <scope>NUCLEOTIDE SEQUENCE [LARGE SCALE GENOMIC DNA]</scope>
</reference>